<keyword evidence="3" id="KW-1185">Reference proteome</keyword>
<evidence type="ECO:0000313" key="3">
    <source>
        <dbReference type="Proteomes" id="UP000565455"/>
    </source>
</evidence>
<dbReference type="EMBL" id="JACJIM010000003">
    <property type="protein sequence ID" value="MBA9063111.1"/>
    <property type="molecule type" value="Genomic_DNA"/>
</dbReference>
<feature type="compositionally biased region" description="Basic and acidic residues" evidence="1">
    <location>
        <begin position="341"/>
        <end position="352"/>
    </location>
</feature>
<feature type="compositionally biased region" description="Basic and acidic residues" evidence="1">
    <location>
        <begin position="316"/>
        <end position="328"/>
    </location>
</feature>
<dbReference type="RefSeq" id="WP_182592046.1">
    <property type="nucleotide sequence ID" value="NZ_JACJIM010000003.1"/>
</dbReference>
<evidence type="ECO:0000256" key="1">
    <source>
        <dbReference type="SAM" id="MobiDB-lite"/>
    </source>
</evidence>
<organism evidence="2 3">
    <name type="scientific">Methylobacterium fujisawaense</name>
    <dbReference type="NCBI Taxonomy" id="107400"/>
    <lineage>
        <taxon>Bacteria</taxon>
        <taxon>Pseudomonadati</taxon>
        <taxon>Pseudomonadota</taxon>
        <taxon>Alphaproteobacteria</taxon>
        <taxon>Hyphomicrobiales</taxon>
        <taxon>Methylobacteriaceae</taxon>
        <taxon>Methylobacterium</taxon>
    </lineage>
</organism>
<accession>A0ABR6DAK7</accession>
<protein>
    <submittedName>
        <fullName evidence="2">Uncharacterized protein</fullName>
    </submittedName>
</protein>
<dbReference type="Proteomes" id="UP000565455">
    <property type="component" value="Unassembled WGS sequence"/>
</dbReference>
<comment type="caution">
    <text evidence="2">The sequence shown here is derived from an EMBL/GenBank/DDBJ whole genome shotgun (WGS) entry which is preliminary data.</text>
</comment>
<feature type="region of interest" description="Disordered" evidence="1">
    <location>
        <begin position="314"/>
        <end position="355"/>
    </location>
</feature>
<gene>
    <name evidence="2" type="ORF">GGQ91_002499</name>
</gene>
<dbReference type="GeneID" id="96604198"/>
<sequence length="371" mass="41265">MQLKHANAALLAIFALGGCSSPYIVGDPSTGIPVADILKSIKCEAVTFLEVNRRQREAFGIRFRAGDERAYQFPYLDIGDALYAGIFVDLKDVDTFSLTVGGTRVVPLSPEKAINWTFGPSANQVNTFELVQNFAMQQNASLSDPQDLPLNLRRTHGPLNEQFRCFDRLRDSKSEFIDYVSLSDGTRNDLARFERIYVNGSITLSQWLYNVASTMSKNFLSSVENREVLAPGQLSYSFVFNYTLGLNGKYSLVASLWRPLDIGGSVSKEHTSSFQMIFNTNYAIAAAGARNGSVEKDSIQNPLAILLQDRTAPPRRHGENFLRGDSRRASRQLDIPPSTQDRARQRSFDEKNNPSLIFRAPLALPSTIPPP</sequence>
<dbReference type="PROSITE" id="PS51257">
    <property type="entry name" value="PROKAR_LIPOPROTEIN"/>
    <property type="match status" value="1"/>
</dbReference>
<name>A0ABR6DAK7_9HYPH</name>
<proteinExistence type="predicted"/>
<reference evidence="2 3" key="1">
    <citation type="submission" date="2020-08" db="EMBL/GenBank/DDBJ databases">
        <title>Genomic Encyclopedia of Type Strains, Phase IV (KMG-IV): sequencing the most valuable type-strain genomes for metagenomic binning, comparative biology and taxonomic classification.</title>
        <authorList>
            <person name="Goeker M."/>
        </authorList>
    </citation>
    <scope>NUCLEOTIDE SEQUENCE [LARGE SCALE GENOMIC DNA]</scope>
    <source>
        <strain evidence="2 3">DSM 5686</strain>
    </source>
</reference>
<evidence type="ECO:0000313" key="2">
    <source>
        <dbReference type="EMBL" id="MBA9063111.1"/>
    </source>
</evidence>